<feature type="domain" description="Ubiquinol-cytochrome C reductase hinge" evidence="9">
    <location>
        <begin position="28"/>
        <end position="90"/>
    </location>
</feature>
<accession>A0A1B0CI53</accession>
<dbReference type="GO" id="GO:0006122">
    <property type="term" value="P:mitochondrial electron transport, ubiquinol to cytochrome c"/>
    <property type="evidence" value="ECO:0007669"/>
    <property type="project" value="InterPro"/>
</dbReference>
<evidence type="ECO:0000256" key="1">
    <source>
        <dbReference type="ARBA" id="ARBA00004137"/>
    </source>
</evidence>
<keyword evidence="4" id="KW-0679">Respiratory chain</keyword>
<organism evidence="10 11">
    <name type="scientific">Lutzomyia longipalpis</name>
    <name type="common">Sand fly</name>
    <dbReference type="NCBI Taxonomy" id="7200"/>
    <lineage>
        <taxon>Eukaryota</taxon>
        <taxon>Metazoa</taxon>
        <taxon>Ecdysozoa</taxon>
        <taxon>Arthropoda</taxon>
        <taxon>Hexapoda</taxon>
        <taxon>Insecta</taxon>
        <taxon>Pterygota</taxon>
        <taxon>Neoptera</taxon>
        <taxon>Endopterygota</taxon>
        <taxon>Diptera</taxon>
        <taxon>Nematocera</taxon>
        <taxon>Psychodoidea</taxon>
        <taxon>Psychodidae</taxon>
        <taxon>Lutzomyia</taxon>
        <taxon>Lutzomyia</taxon>
    </lineage>
</organism>
<evidence type="ECO:0000256" key="8">
    <source>
        <dbReference type="ARBA" id="ARBA00023136"/>
    </source>
</evidence>
<dbReference type="EnsemblMetazoa" id="LLOJ004115-RA">
    <property type="protein sequence ID" value="LLOJ004115-PA"/>
    <property type="gene ID" value="LLOJ004115"/>
</dbReference>
<evidence type="ECO:0000256" key="6">
    <source>
        <dbReference type="ARBA" id="ARBA00022982"/>
    </source>
</evidence>
<evidence type="ECO:0000313" key="10">
    <source>
        <dbReference type="EnsemblMetazoa" id="LLOJ004115-PA"/>
    </source>
</evidence>
<evidence type="ECO:0000259" key="9">
    <source>
        <dbReference type="Pfam" id="PF02320"/>
    </source>
</evidence>
<evidence type="ECO:0000256" key="3">
    <source>
        <dbReference type="ARBA" id="ARBA00022448"/>
    </source>
</evidence>
<dbReference type="GO" id="GO:0005743">
    <property type="term" value="C:mitochondrial inner membrane"/>
    <property type="evidence" value="ECO:0007669"/>
    <property type="project" value="UniProtKB-SubCell"/>
</dbReference>
<keyword evidence="6" id="KW-0249">Electron transport</keyword>
<keyword evidence="11" id="KW-1185">Reference proteome</keyword>
<proteinExistence type="inferred from homology"/>
<evidence type="ECO:0000313" key="11">
    <source>
        <dbReference type="Proteomes" id="UP000092461"/>
    </source>
</evidence>
<dbReference type="SUPFAM" id="SSF81531">
    <property type="entry name" value="Non-heme 11 kDa protein of cytochrome bc1 complex (Ubiquinol-cytochrome c reductase)"/>
    <property type="match status" value="1"/>
</dbReference>
<dbReference type="VEuPathDB" id="VectorBase:LLOJ004115"/>
<evidence type="ECO:0000256" key="4">
    <source>
        <dbReference type="ARBA" id="ARBA00022660"/>
    </source>
</evidence>
<keyword evidence="7" id="KW-0496">Mitochondrion</keyword>
<dbReference type="InterPro" id="IPR036811">
    <property type="entry name" value="Ubol_cytC_Rdtase_hinge_dom_sf"/>
</dbReference>
<evidence type="ECO:0000256" key="7">
    <source>
        <dbReference type="ARBA" id="ARBA00023128"/>
    </source>
</evidence>
<dbReference type="PANTHER" id="PTHR15336:SF0">
    <property type="entry name" value="CYTOCHROME B-C1 COMPLEX SUBUNIT 6, MITOCHONDRIAL"/>
    <property type="match status" value="1"/>
</dbReference>
<protein>
    <recommendedName>
        <fullName evidence="9">Ubiquinol-cytochrome C reductase hinge domain-containing protein</fullName>
    </recommendedName>
</protein>
<keyword evidence="3" id="KW-0813">Transport</keyword>
<keyword evidence="8" id="KW-0472">Membrane</keyword>
<dbReference type="PANTHER" id="PTHR15336">
    <property type="entry name" value="UBIQUINOL-CYTOCHROME C REDUCTASE COMPLEX 7.8 KDA PROTEIN"/>
    <property type="match status" value="1"/>
</dbReference>
<dbReference type="EMBL" id="AJWK01013041">
    <property type="status" value="NOT_ANNOTATED_CDS"/>
    <property type="molecule type" value="Genomic_DNA"/>
</dbReference>
<dbReference type="InterPro" id="IPR023184">
    <property type="entry name" value="Ubol_cytC_Rdtase_hinge_dom"/>
</dbReference>
<dbReference type="Proteomes" id="UP000092461">
    <property type="component" value="Unassembled WGS sequence"/>
</dbReference>
<sequence>MFAFFGKVWQNFQLLPRVHAQDEEEIVDPQQVLREKCAQVPKIESLWGRYQECNDRVNSRTKTTENCQEELFDYLHELDHCVTHTLFSKLNFAQLCIHAGESFAVGSMRAINPTTEEINPNSPIVRGFSRANPSPLRGISKSQRFLIVSNMMGLCAQMHFSASMGMLRKSRGLPQDNFFIGCCCSNRRIS</sequence>
<dbReference type="InterPro" id="IPR003422">
    <property type="entry name" value="Cyt_b-c1_6"/>
</dbReference>
<dbReference type="AlphaFoldDB" id="A0A1B0CI53"/>
<comment type="subcellular location">
    <subcellularLocation>
        <location evidence="1">Mitochondrion inner membrane</location>
        <topology evidence="1">Peripheral membrane protein</topology>
        <orientation evidence="1">Intermembrane side</orientation>
    </subcellularLocation>
</comment>
<evidence type="ECO:0000256" key="2">
    <source>
        <dbReference type="ARBA" id="ARBA00006498"/>
    </source>
</evidence>
<evidence type="ECO:0000256" key="5">
    <source>
        <dbReference type="ARBA" id="ARBA00022792"/>
    </source>
</evidence>
<keyword evidence="5" id="KW-0999">Mitochondrion inner membrane</keyword>
<dbReference type="Gene3D" id="1.10.287.20">
    <property type="entry name" value="Ubiquinol-cytochrome C reductase hinge domain"/>
    <property type="match status" value="1"/>
</dbReference>
<reference evidence="10" key="1">
    <citation type="submission" date="2020-05" db="UniProtKB">
        <authorList>
            <consortium name="EnsemblMetazoa"/>
        </authorList>
    </citation>
    <scope>IDENTIFICATION</scope>
    <source>
        <strain evidence="10">Jacobina</strain>
    </source>
</reference>
<dbReference type="FunFam" id="1.10.287.20:FF:000004">
    <property type="entry name" value="Cytochrome b-c1 complex subunit 6"/>
    <property type="match status" value="1"/>
</dbReference>
<dbReference type="VEuPathDB" id="VectorBase:LLONM1_010037"/>
<dbReference type="Pfam" id="PF02320">
    <property type="entry name" value="UCR_hinge"/>
    <property type="match status" value="1"/>
</dbReference>
<comment type="similarity">
    <text evidence="2">Belongs to the UQCRH/QCR6 family.</text>
</comment>
<name>A0A1B0CI53_LUTLO</name>